<dbReference type="SUPFAM" id="SSF55781">
    <property type="entry name" value="GAF domain-like"/>
    <property type="match status" value="1"/>
</dbReference>
<dbReference type="Pfam" id="PF00196">
    <property type="entry name" value="GerE"/>
    <property type="match status" value="1"/>
</dbReference>
<evidence type="ECO:0000313" key="7">
    <source>
        <dbReference type="Proteomes" id="UP001500013"/>
    </source>
</evidence>
<dbReference type="EMBL" id="BAAAPU010000006">
    <property type="protein sequence ID" value="GAA1976072.1"/>
    <property type="molecule type" value="Genomic_DNA"/>
</dbReference>
<feature type="region of interest" description="Disordered" evidence="4">
    <location>
        <begin position="245"/>
        <end position="264"/>
    </location>
</feature>
<comment type="caution">
    <text evidence="6">The sequence shown here is derived from an EMBL/GenBank/DDBJ whole genome shotgun (WGS) entry which is preliminary data.</text>
</comment>
<dbReference type="Gene3D" id="1.10.10.10">
    <property type="entry name" value="Winged helix-like DNA-binding domain superfamily/Winged helix DNA-binding domain"/>
    <property type="match status" value="1"/>
</dbReference>
<keyword evidence="3" id="KW-0804">Transcription</keyword>
<dbReference type="PANTHER" id="PTHR44688:SF16">
    <property type="entry name" value="DNA-BINDING TRANSCRIPTIONAL ACTIVATOR DEVR_DOSR"/>
    <property type="match status" value="1"/>
</dbReference>
<feature type="domain" description="HTH luxR-type" evidence="5">
    <location>
        <begin position="257"/>
        <end position="325"/>
    </location>
</feature>
<protein>
    <recommendedName>
        <fullName evidence="5">HTH luxR-type domain-containing protein</fullName>
    </recommendedName>
</protein>
<evidence type="ECO:0000256" key="3">
    <source>
        <dbReference type="ARBA" id="ARBA00023163"/>
    </source>
</evidence>
<accession>A0ABN2RWB9</accession>
<evidence type="ECO:0000256" key="2">
    <source>
        <dbReference type="ARBA" id="ARBA00023125"/>
    </source>
</evidence>
<dbReference type="Proteomes" id="UP001500013">
    <property type="component" value="Unassembled WGS sequence"/>
</dbReference>
<dbReference type="InterPro" id="IPR036388">
    <property type="entry name" value="WH-like_DNA-bd_sf"/>
</dbReference>
<evidence type="ECO:0000313" key="6">
    <source>
        <dbReference type="EMBL" id="GAA1976072.1"/>
    </source>
</evidence>
<name>A0ABN2RWB9_9MICO</name>
<dbReference type="SMART" id="SM00421">
    <property type="entry name" value="HTH_LUXR"/>
    <property type="match status" value="1"/>
</dbReference>
<reference evidence="6 7" key="1">
    <citation type="journal article" date="2019" name="Int. J. Syst. Evol. Microbiol.">
        <title>The Global Catalogue of Microorganisms (GCM) 10K type strain sequencing project: providing services to taxonomists for standard genome sequencing and annotation.</title>
        <authorList>
            <consortium name="The Broad Institute Genomics Platform"/>
            <consortium name="The Broad Institute Genome Sequencing Center for Infectious Disease"/>
            <person name="Wu L."/>
            <person name="Ma J."/>
        </authorList>
    </citation>
    <scope>NUCLEOTIDE SEQUENCE [LARGE SCALE GENOMIC DNA]</scope>
    <source>
        <strain evidence="6 7">JCM 15628</strain>
    </source>
</reference>
<proteinExistence type="predicted"/>
<dbReference type="RefSeq" id="WP_344060115.1">
    <property type="nucleotide sequence ID" value="NZ_BAAAPU010000006.1"/>
</dbReference>
<dbReference type="PANTHER" id="PTHR44688">
    <property type="entry name" value="DNA-BINDING TRANSCRIPTIONAL ACTIVATOR DEVR_DOSR"/>
    <property type="match status" value="1"/>
</dbReference>
<keyword evidence="7" id="KW-1185">Reference proteome</keyword>
<gene>
    <name evidence="6" type="ORF">GCM10009817_15370</name>
</gene>
<dbReference type="PROSITE" id="PS50043">
    <property type="entry name" value="HTH_LUXR_2"/>
    <property type="match status" value="1"/>
</dbReference>
<keyword evidence="2" id="KW-0238">DNA-binding</keyword>
<organism evidence="6 7">
    <name type="scientific">Terrabacter lapilli</name>
    <dbReference type="NCBI Taxonomy" id="436231"/>
    <lineage>
        <taxon>Bacteria</taxon>
        <taxon>Bacillati</taxon>
        <taxon>Actinomycetota</taxon>
        <taxon>Actinomycetes</taxon>
        <taxon>Micrococcales</taxon>
        <taxon>Intrasporangiaceae</taxon>
        <taxon>Terrabacter</taxon>
    </lineage>
</organism>
<dbReference type="InterPro" id="IPR000792">
    <property type="entry name" value="Tscrpt_reg_LuxR_C"/>
</dbReference>
<evidence type="ECO:0000256" key="4">
    <source>
        <dbReference type="SAM" id="MobiDB-lite"/>
    </source>
</evidence>
<dbReference type="InterPro" id="IPR016032">
    <property type="entry name" value="Sig_transdc_resp-reg_C-effctor"/>
</dbReference>
<dbReference type="InterPro" id="IPR029016">
    <property type="entry name" value="GAF-like_dom_sf"/>
</dbReference>
<dbReference type="Gene3D" id="3.30.450.40">
    <property type="match status" value="1"/>
</dbReference>
<evidence type="ECO:0000259" key="5">
    <source>
        <dbReference type="PROSITE" id="PS50043"/>
    </source>
</evidence>
<dbReference type="SUPFAM" id="SSF46894">
    <property type="entry name" value="C-terminal effector domain of the bipartite response regulators"/>
    <property type="match status" value="1"/>
</dbReference>
<sequence>MPLSDAAVRALRHADQAIHEADRSDVFTVYDACRAAVGAIAQVDDFYVALVREADRQISYPYLFSNGRWLEGGTMTYGPGGLVAWIVASGKPYRWGDDQGALLNRGMRFGDDDLSSDAVVVPMATEEGVVGLLGALSDTPGALGEEVVTALTWLAGLVQDRILAVSPSRRLNLGMVYPELEDSGRAGTLMAVNQASSALTQLAADLDETRLALGESGCDASLLDRLESLRRRCFEVQASIVTRLGMRPEHEGPGDSGSDPLEGLSPRERAVVALVTGPDGDPGNAGIAEALDISTATVKTHMASVLSKLGLTHRSELRWLVLGHASVQPRGD</sequence>
<dbReference type="CDD" id="cd06170">
    <property type="entry name" value="LuxR_C_like"/>
    <property type="match status" value="1"/>
</dbReference>
<evidence type="ECO:0000256" key="1">
    <source>
        <dbReference type="ARBA" id="ARBA00023015"/>
    </source>
</evidence>
<keyword evidence="1" id="KW-0805">Transcription regulation</keyword>